<dbReference type="Proteomes" id="UP000383932">
    <property type="component" value="Unassembled WGS sequence"/>
</dbReference>
<accession>A0A5N5QAR6</accession>
<protein>
    <submittedName>
        <fullName evidence="2">Uncharacterized protein</fullName>
    </submittedName>
</protein>
<proteinExistence type="predicted"/>
<comment type="caution">
    <text evidence="2">The sequence shown here is derived from an EMBL/GenBank/DDBJ whole genome shotgun (WGS) entry which is preliminary data.</text>
</comment>
<dbReference type="OrthoDB" id="3251623at2759"/>
<gene>
    <name evidence="2" type="ORF">CTheo_8060</name>
</gene>
<reference evidence="2 3" key="1">
    <citation type="journal article" date="2019" name="Fungal Biol. Biotechnol.">
        <title>Draft genome sequence of fastidious pathogen Ceratobasidium theobromae, which causes vascular-streak dieback in Theobroma cacao.</title>
        <authorList>
            <person name="Ali S.S."/>
            <person name="Asman A."/>
            <person name="Shao J."/>
            <person name="Firmansyah A.P."/>
            <person name="Susilo A.W."/>
            <person name="Rosmana A."/>
            <person name="McMahon P."/>
            <person name="Junaid M."/>
            <person name="Guest D."/>
            <person name="Kheng T.Y."/>
            <person name="Meinhardt L.W."/>
            <person name="Bailey B.A."/>
        </authorList>
    </citation>
    <scope>NUCLEOTIDE SEQUENCE [LARGE SCALE GENOMIC DNA]</scope>
    <source>
        <strain evidence="2 3">CT2</strain>
    </source>
</reference>
<feature type="region of interest" description="Disordered" evidence="1">
    <location>
        <begin position="287"/>
        <end position="425"/>
    </location>
</feature>
<feature type="region of interest" description="Disordered" evidence="1">
    <location>
        <begin position="44"/>
        <end position="63"/>
    </location>
</feature>
<sequence length="425" mass="47093">MAHRTQQLGTRRADKITQNTVTSKKPHLDLVKIGKTAGKSQAKKAVASRGRGWGKAGSKPTARDGSDYYDKLGVKCCLCDGMVEHEEGFTFKDEEENRHMSAEMYVYLRAMNRWAFVNEDGELVVPKQVDLQDSRVFLLGWTAALSGGQRCVQHIMTGYWPPKENNEGLGQVWQMHSAVLKVRVKDIFFEDVKNKVMDFHGVWVSSEDAHYLLQSPLTEYAHNWAKASCFLGFERFKWQDIPPEGPLPDWIKGWTRSMVRMEYGLPITHLEDSPYWRDETDSLLSVSDAESISKDDENPLPTSTKWWGGDPYGESPTWSDTESRRIEDDHGNCPTNPAGEDGTQPKGPLIAHSPPLPEGDSSGLSAIPHEVPTPLGTTMDPAPATTTISAPNVGESVAGPIDVPLPSTSGVSKPPSRNPRAILKL</sequence>
<name>A0A5N5QAR6_9AGAM</name>
<keyword evidence="3" id="KW-1185">Reference proteome</keyword>
<organism evidence="2 3">
    <name type="scientific">Ceratobasidium theobromae</name>
    <dbReference type="NCBI Taxonomy" id="1582974"/>
    <lineage>
        <taxon>Eukaryota</taxon>
        <taxon>Fungi</taxon>
        <taxon>Dikarya</taxon>
        <taxon>Basidiomycota</taxon>
        <taxon>Agaricomycotina</taxon>
        <taxon>Agaricomycetes</taxon>
        <taxon>Cantharellales</taxon>
        <taxon>Ceratobasidiaceae</taxon>
        <taxon>Ceratobasidium</taxon>
    </lineage>
</organism>
<evidence type="ECO:0000313" key="3">
    <source>
        <dbReference type="Proteomes" id="UP000383932"/>
    </source>
</evidence>
<evidence type="ECO:0000256" key="1">
    <source>
        <dbReference type="SAM" id="MobiDB-lite"/>
    </source>
</evidence>
<feature type="compositionally biased region" description="Basic and acidic residues" evidence="1">
    <location>
        <begin position="321"/>
        <end position="331"/>
    </location>
</feature>
<evidence type="ECO:0000313" key="2">
    <source>
        <dbReference type="EMBL" id="KAB5588496.1"/>
    </source>
</evidence>
<dbReference type="EMBL" id="SSOP01000437">
    <property type="protein sequence ID" value="KAB5588496.1"/>
    <property type="molecule type" value="Genomic_DNA"/>
</dbReference>
<dbReference type="AlphaFoldDB" id="A0A5N5QAR6"/>